<dbReference type="RefSeq" id="XP_025349006.1">
    <property type="nucleotide sequence ID" value="XM_025489394.1"/>
</dbReference>
<evidence type="ECO:0000256" key="1">
    <source>
        <dbReference type="SAM" id="MobiDB-lite"/>
    </source>
</evidence>
<evidence type="ECO:0000313" key="3">
    <source>
        <dbReference type="Proteomes" id="UP000245942"/>
    </source>
</evidence>
<accession>A0A316U9F4</accession>
<dbReference type="Proteomes" id="UP000245942">
    <property type="component" value="Unassembled WGS sequence"/>
</dbReference>
<keyword evidence="3" id="KW-1185">Reference proteome</keyword>
<dbReference type="AlphaFoldDB" id="A0A316U9F4"/>
<name>A0A316U9F4_9BASI</name>
<feature type="region of interest" description="Disordered" evidence="1">
    <location>
        <begin position="1"/>
        <end position="143"/>
    </location>
</feature>
<feature type="compositionally biased region" description="Low complexity" evidence="1">
    <location>
        <begin position="59"/>
        <end position="87"/>
    </location>
</feature>
<sequence>MVPFPPVGCFYDDGRGAAVRSSFPQPQAAPRASLGHRLPELHGRGAEQGPPFIHPTPPSQQISTPSSPSTPQAPKTTATAPSAAQHPRPSPEPSNVPPSRRTARHAPTPSGTERHASKHAHTHAPFRSSQEREESRMQMCIGM</sequence>
<dbReference type="GeneID" id="37011128"/>
<dbReference type="EMBL" id="KZ819324">
    <property type="protein sequence ID" value="PWN21846.1"/>
    <property type="molecule type" value="Genomic_DNA"/>
</dbReference>
<evidence type="ECO:0000313" key="2">
    <source>
        <dbReference type="EMBL" id="PWN21846.1"/>
    </source>
</evidence>
<proteinExistence type="predicted"/>
<gene>
    <name evidence="2" type="ORF">BCV69DRAFT_157041</name>
</gene>
<organism evidence="2 3">
    <name type="scientific">Pseudomicrostroma glucosiphilum</name>
    <dbReference type="NCBI Taxonomy" id="1684307"/>
    <lineage>
        <taxon>Eukaryota</taxon>
        <taxon>Fungi</taxon>
        <taxon>Dikarya</taxon>
        <taxon>Basidiomycota</taxon>
        <taxon>Ustilaginomycotina</taxon>
        <taxon>Exobasidiomycetes</taxon>
        <taxon>Microstromatales</taxon>
        <taxon>Microstromatales incertae sedis</taxon>
        <taxon>Pseudomicrostroma</taxon>
    </lineage>
</organism>
<protein>
    <submittedName>
        <fullName evidence="2">Uncharacterized protein</fullName>
    </submittedName>
</protein>
<reference evidence="2 3" key="1">
    <citation type="journal article" date="2018" name="Mol. Biol. Evol.">
        <title>Broad Genomic Sampling Reveals a Smut Pathogenic Ancestry of the Fungal Clade Ustilaginomycotina.</title>
        <authorList>
            <person name="Kijpornyongpan T."/>
            <person name="Mondo S.J."/>
            <person name="Barry K."/>
            <person name="Sandor L."/>
            <person name="Lee J."/>
            <person name="Lipzen A."/>
            <person name="Pangilinan J."/>
            <person name="LaButti K."/>
            <person name="Hainaut M."/>
            <person name="Henrissat B."/>
            <person name="Grigoriev I.V."/>
            <person name="Spatafora J.W."/>
            <person name="Aime M.C."/>
        </authorList>
    </citation>
    <scope>NUCLEOTIDE SEQUENCE [LARGE SCALE GENOMIC DNA]</scope>
    <source>
        <strain evidence="2 3">MCA 4718</strain>
    </source>
</reference>